<dbReference type="Proteomes" id="UP000321567">
    <property type="component" value="Unassembled WGS sequence"/>
</dbReference>
<keyword evidence="5" id="KW-0964">Secreted</keyword>
<organism evidence="11 12">
    <name type="scientific">Pararhodospirillum oryzae</name>
    <dbReference type="NCBI Taxonomy" id="478448"/>
    <lineage>
        <taxon>Bacteria</taxon>
        <taxon>Pseudomonadati</taxon>
        <taxon>Pseudomonadota</taxon>
        <taxon>Alphaproteobacteria</taxon>
        <taxon>Rhodospirillales</taxon>
        <taxon>Rhodospirillaceae</taxon>
        <taxon>Pararhodospirillum</taxon>
    </lineage>
</organism>
<comment type="subcellular location">
    <subcellularLocation>
        <location evidence="1">Bacterial flagellum basal body</location>
    </subcellularLocation>
    <subcellularLocation>
        <location evidence="2">Secreted</location>
    </subcellularLocation>
</comment>
<gene>
    <name evidence="11" type="ORF">ROR02_19160</name>
</gene>
<evidence type="ECO:0000256" key="3">
    <source>
        <dbReference type="ARBA" id="ARBA00009677"/>
    </source>
</evidence>
<evidence type="ECO:0000256" key="1">
    <source>
        <dbReference type="ARBA" id="ARBA00004117"/>
    </source>
</evidence>
<sequence length="719" mass="76143">MSLNLTLTTAVSGLQTAQKGLNVVSNNLMNVNTVGYTRKTFSPESVVLNGAGAGVQTGGIIRSVNESLNQEVRSESSRLSYLSTQQTYYQRMQDLFGTPAANTSLSHRITAFAQQFEALALEPDSSTQQLSVARTAENLAAKFNSLSRELQDMRLNAEQDIAQAVDDINTHLRNIDTLNNEIALGTATGTDVTTQKDKRDQELKSLNELIEVSSFERSGGGLVIYTKAGVNLMDIEPVTVTHSALSSMTATESYAGSDVLGIKAGVFDVTPELAGGKLGALIEMRDNTLVDAQAQLDELAVKMRDTLNQVNNRGTSYPSVSNTFNGTTKFIDPAASTITLSGGDTVVALFNPDGSEMAKTNLSTLMGGATQTVGNTMTALNNWLNTEFGTAAVNYVTLDSQTNTYSIDLQSNTVSLAFRDQASSTAGATAQDVSIGYNVDGLGGVDQTVSGFSNFMGFNDLYVTDGKQWVFDSGVKAENWRANATGTLVFSDDTGASGTLPVTANMTLQDMAKAINAEPTLSAFVEAEVVPEGDGYRLRVKNRAGNDMEVFQQGGAGSLMTNLGMGVSNAGASAALEVNPNVLSDPTRLSRGAVLYNPDTSEYYLSAGDNTTANQMAAAFQSNVTFTNAGGLTAGQRTLSDYAALSLSQNASNASSVKSEASYQADLVDALTSKQAEVSGVNMDEEISQLLIWEQMYNAAAKVISVTADMLDVLNSIIR</sequence>
<evidence type="ECO:0000256" key="5">
    <source>
        <dbReference type="ARBA" id="ARBA00022525"/>
    </source>
</evidence>
<name>A0A512H8K0_9PROT</name>
<keyword evidence="7" id="KW-0175">Coiled coil</keyword>
<dbReference type="Pfam" id="PF06429">
    <property type="entry name" value="Flg_bbr_C"/>
    <property type="match status" value="1"/>
</dbReference>
<dbReference type="GO" id="GO:0005198">
    <property type="term" value="F:structural molecule activity"/>
    <property type="evidence" value="ECO:0007669"/>
    <property type="project" value="InterPro"/>
</dbReference>
<dbReference type="OrthoDB" id="7181295at2"/>
<evidence type="ECO:0000259" key="10">
    <source>
        <dbReference type="Pfam" id="PF22638"/>
    </source>
</evidence>
<dbReference type="InterPro" id="IPR010930">
    <property type="entry name" value="Flg_bb/hook_C_dom"/>
</dbReference>
<keyword evidence="11" id="KW-0969">Cilium</keyword>
<feature type="domain" description="Flagellar hook-associated protein FlgK helical" evidence="10">
    <location>
        <begin position="90"/>
        <end position="316"/>
    </location>
</feature>
<keyword evidence="6" id="KW-0975">Bacterial flagellum</keyword>
<evidence type="ECO:0000256" key="6">
    <source>
        <dbReference type="ARBA" id="ARBA00023143"/>
    </source>
</evidence>
<dbReference type="NCBIfam" id="TIGR02492">
    <property type="entry name" value="flgK_ends"/>
    <property type="match status" value="1"/>
</dbReference>
<protein>
    <recommendedName>
        <fullName evidence="4">Flagellar hook-associated protein 1</fullName>
    </recommendedName>
</protein>
<keyword evidence="11" id="KW-0966">Cell projection</keyword>
<keyword evidence="12" id="KW-1185">Reference proteome</keyword>
<evidence type="ECO:0000256" key="4">
    <source>
        <dbReference type="ARBA" id="ARBA00016244"/>
    </source>
</evidence>
<feature type="domain" description="Flagellar basal-body/hook protein C-terminal" evidence="9">
    <location>
        <begin position="677"/>
        <end position="717"/>
    </location>
</feature>
<dbReference type="GO" id="GO:0005576">
    <property type="term" value="C:extracellular region"/>
    <property type="evidence" value="ECO:0007669"/>
    <property type="project" value="UniProtKB-SubCell"/>
</dbReference>
<dbReference type="Pfam" id="PF22638">
    <property type="entry name" value="FlgK_D1"/>
    <property type="match status" value="1"/>
</dbReference>
<feature type="domain" description="Flagellar basal body rod protein N-terminal" evidence="8">
    <location>
        <begin position="7"/>
        <end position="37"/>
    </location>
</feature>
<dbReference type="Pfam" id="PF00460">
    <property type="entry name" value="Flg_bb_rod"/>
    <property type="match status" value="1"/>
</dbReference>
<feature type="coiled-coil region" evidence="7">
    <location>
        <begin position="136"/>
        <end position="181"/>
    </location>
</feature>
<evidence type="ECO:0000256" key="7">
    <source>
        <dbReference type="SAM" id="Coils"/>
    </source>
</evidence>
<dbReference type="GO" id="GO:0009425">
    <property type="term" value="C:bacterial-type flagellum basal body"/>
    <property type="evidence" value="ECO:0007669"/>
    <property type="project" value="UniProtKB-SubCell"/>
</dbReference>
<keyword evidence="11" id="KW-0282">Flagellum</keyword>
<evidence type="ECO:0000313" key="11">
    <source>
        <dbReference type="EMBL" id="GEO81785.1"/>
    </source>
</evidence>
<dbReference type="PRINTS" id="PR01005">
    <property type="entry name" value="FLGHOOKAP1"/>
</dbReference>
<dbReference type="GO" id="GO:0044780">
    <property type="term" value="P:bacterial-type flagellum assembly"/>
    <property type="evidence" value="ECO:0007669"/>
    <property type="project" value="InterPro"/>
</dbReference>
<reference evidence="11 12" key="1">
    <citation type="submission" date="2019-07" db="EMBL/GenBank/DDBJ databases">
        <title>Whole genome shotgun sequence of Rhodospirillum oryzae NBRC 107573.</title>
        <authorList>
            <person name="Hosoyama A."/>
            <person name="Uohara A."/>
            <person name="Ohji S."/>
            <person name="Ichikawa N."/>
        </authorList>
    </citation>
    <scope>NUCLEOTIDE SEQUENCE [LARGE SCALE GENOMIC DNA]</scope>
    <source>
        <strain evidence="11 12">NBRC 107573</strain>
    </source>
</reference>
<evidence type="ECO:0000313" key="12">
    <source>
        <dbReference type="Proteomes" id="UP000321567"/>
    </source>
</evidence>
<dbReference type="PANTHER" id="PTHR30033">
    <property type="entry name" value="FLAGELLAR HOOK-ASSOCIATED PROTEIN 1"/>
    <property type="match status" value="1"/>
</dbReference>
<comment type="caution">
    <text evidence="11">The sequence shown here is derived from an EMBL/GenBank/DDBJ whole genome shotgun (WGS) entry which is preliminary data.</text>
</comment>
<comment type="similarity">
    <text evidence="3">Belongs to the flagella basal body rod proteins family.</text>
</comment>
<evidence type="ECO:0000259" key="8">
    <source>
        <dbReference type="Pfam" id="PF00460"/>
    </source>
</evidence>
<dbReference type="InterPro" id="IPR053927">
    <property type="entry name" value="FlgK_helical"/>
</dbReference>
<evidence type="ECO:0000259" key="9">
    <source>
        <dbReference type="Pfam" id="PF06429"/>
    </source>
</evidence>
<dbReference type="EMBL" id="BJZO01000048">
    <property type="protein sequence ID" value="GEO81785.1"/>
    <property type="molecule type" value="Genomic_DNA"/>
</dbReference>
<dbReference type="RefSeq" id="WP_147163812.1">
    <property type="nucleotide sequence ID" value="NZ_BJZO01000048.1"/>
</dbReference>
<dbReference type="InterPro" id="IPR002371">
    <property type="entry name" value="FlgK"/>
</dbReference>
<evidence type="ECO:0000256" key="2">
    <source>
        <dbReference type="ARBA" id="ARBA00004613"/>
    </source>
</evidence>
<proteinExistence type="inferred from homology"/>
<dbReference type="AlphaFoldDB" id="A0A512H8K0"/>
<dbReference type="InterPro" id="IPR001444">
    <property type="entry name" value="Flag_bb_rod_N"/>
</dbReference>
<accession>A0A512H8K0</accession>
<dbReference type="GO" id="GO:0009424">
    <property type="term" value="C:bacterial-type flagellum hook"/>
    <property type="evidence" value="ECO:0007669"/>
    <property type="project" value="InterPro"/>
</dbReference>
<dbReference type="PANTHER" id="PTHR30033:SF1">
    <property type="entry name" value="FLAGELLAR HOOK-ASSOCIATED PROTEIN 1"/>
    <property type="match status" value="1"/>
</dbReference>